<reference evidence="2" key="1">
    <citation type="submission" date="2021-01" db="EMBL/GenBank/DDBJ databases">
        <title>Whole genome shotgun sequence of Planotetraspora thailandica NBRC 104271.</title>
        <authorList>
            <person name="Komaki H."/>
            <person name="Tamura T."/>
        </authorList>
    </citation>
    <scope>NUCLEOTIDE SEQUENCE</scope>
    <source>
        <strain evidence="2">NBRC 104271</strain>
    </source>
</reference>
<evidence type="ECO:0008006" key="4">
    <source>
        <dbReference type="Google" id="ProtNLM"/>
    </source>
</evidence>
<name>A0A8J3UVW3_9ACTN</name>
<protein>
    <recommendedName>
        <fullName evidence="4">GerMN domain-containing protein</fullName>
    </recommendedName>
</protein>
<dbReference type="Proteomes" id="UP000605992">
    <property type="component" value="Unassembled WGS sequence"/>
</dbReference>
<feature type="chain" id="PRO_5035321996" description="GerMN domain-containing protein" evidence="1">
    <location>
        <begin position="39"/>
        <end position="198"/>
    </location>
</feature>
<gene>
    <name evidence="2" type="ORF">Pth03_13630</name>
</gene>
<evidence type="ECO:0000256" key="1">
    <source>
        <dbReference type="SAM" id="SignalP"/>
    </source>
</evidence>
<feature type="signal peptide" evidence="1">
    <location>
        <begin position="1"/>
        <end position="38"/>
    </location>
</feature>
<keyword evidence="1" id="KW-0732">Signal</keyword>
<organism evidence="2 3">
    <name type="scientific">Planotetraspora thailandica</name>
    <dbReference type="NCBI Taxonomy" id="487172"/>
    <lineage>
        <taxon>Bacteria</taxon>
        <taxon>Bacillati</taxon>
        <taxon>Actinomycetota</taxon>
        <taxon>Actinomycetes</taxon>
        <taxon>Streptosporangiales</taxon>
        <taxon>Streptosporangiaceae</taxon>
        <taxon>Planotetraspora</taxon>
    </lineage>
</organism>
<keyword evidence="3" id="KW-1185">Reference proteome</keyword>
<proteinExistence type="predicted"/>
<evidence type="ECO:0000313" key="3">
    <source>
        <dbReference type="Proteomes" id="UP000605992"/>
    </source>
</evidence>
<dbReference type="EMBL" id="BOOR01000007">
    <property type="protein sequence ID" value="GII52974.1"/>
    <property type="molecule type" value="Genomic_DNA"/>
</dbReference>
<comment type="caution">
    <text evidence="2">The sequence shown here is derived from an EMBL/GenBank/DDBJ whole genome shotgun (WGS) entry which is preliminary data.</text>
</comment>
<sequence length="198" mass="20905">MSAVMSADIWAATRSPGPRRAARFAAALFTAICTAVCAACGVAPTGVMDAGPAPVARGASAVSRIYLVREGRLHLTTVPIGSQYVNDLITALFEARDMPAEGLTTELDGLELTQVQLVRDPSSRNDPGVSPSLLVRVFVSGGKIPTPAMAQITCTARLRSEVWGVEIAHGAPGSARSLQIHTCREYWDLAPRDGRLPP</sequence>
<evidence type="ECO:0000313" key="2">
    <source>
        <dbReference type="EMBL" id="GII52974.1"/>
    </source>
</evidence>
<dbReference type="AlphaFoldDB" id="A0A8J3UVW3"/>
<accession>A0A8J3UVW3</accession>